<dbReference type="AlphaFoldDB" id="A0A7E5VXC1"/>
<name>A0A7E5VXC1_TRINI</name>
<sequence>MSVDSHVSLIDLSKQLPFAIDQYLKEEICFGETLVVSCGHYEGDVAEGESESEWTCEESTETESTGVAKETGVFEVKDFVPEEIKEEEEEEDDDDFFFYFFPDCNKPPPPQNSKTSIVIEKGMPKINPAAKSTVFCTCKKDKTGTCPCYLKIPCQCGAKTKAECTCAQLKDICICEPGYPQTVCKCNSSDVCVCDPDGKIFPVCTCNTIEKPCICHPGKFPSPVCKCKHKPKIFEKKAICEAVAEENMETEGEMESKGESEPEPCTCQKPDPKPCCFCVQGRPCTCKDLCICDIRKTCTCEPEGPRELECKQDDEKLTCSCAGHKVCTCADEEDGVCKCFPANVCTCGNPTNCKCFTTCDCTDPCICDTTPVKKDECICLDVPQRSDKKAVCTCACKEEKTKKMKRVRAGKEGYRWCHEVDPRHSFFNYSYNKHEDIVNARESDDAKVNIMGLHEEPPKECPVHGPALPKFEPKFRKPSIDCCSPVGGMSVCVETLGEDKDKFLVQVVSYSSKEGAKTGSKLVSILDCNLHTMEENRIEHITKRDLTKERRNYMAICEGGYYNKVTRLCGDKHVVQRMYHNFEKAHNFILEGANIVLLRYIGIQRYKGTIKTETVMMDGTICESIYICQGVSQGIVNATPLFVTKVERHIIEPNGYIHQTLTVLTLRGYVVSHEWADNCYILHVNPLLRILPDRDEIEPHAPLREGWREDLQLMSDFLDYKTTRVSEGGRYVTESGALTGTVRDYLQAILLLRPQDTLHFTRHYFGAVLSALDLPHDEFFDPTSRHVRYYFFEE</sequence>
<protein>
    <submittedName>
        <fullName evidence="3">Uncharacterized protein LOC113497589</fullName>
    </submittedName>
</protein>
<dbReference type="OrthoDB" id="6334211at2759"/>
<evidence type="ECO:0000259" key="1">
    <source>
        <dbReference type="Pfam" id="PF21772"/>
    </source>
</evidence>
<reference evidence="3" key="1">
    <citation type="submission" date="2025-08" db="UniProtKB">
        <authorList>
            <consortium name="RefSeq"/>
        </authorList>
    </citation>
    <scope>IDENTIFICATION</scope>
</reference>
<dbReference type="KEGG" id="tnl:113497589"/>
<evidence type="ECO:0000313" key="2">
    <source>
        <dbReference type="Proteomes" id="UP000322000"/>
    </source>
</evidence>
<dbReference type="InterPro" id="IPR048777">
    <property type="entry name" value="CATIP_N"/>
</dbReference>
<dbReference type="GeneID" id="113497589"/>
<dbReference type="InParanoid" id="A0A7E5VXC1"/>
<organism evidence="2 3">
    <name type="scientific">Trichoplusia ni</name>
    <name type="common">Cabbage looper</name>
    <dbReference type="NCBI Taxonomy" id="7111"/>
    <lineage>
        <taxon>Eukaryota</taxon>
        <taxon>Metazoa</taxon>
        <taxon>Ecdysozoa</taxon>
        <taxon>Arthropoda</taxon>
        <taxon>Hexapoda</taxon>
        <taxon>Insecta</taxon>
        <taxon>Pterygota</taxon>
        <taxon>Neoptera</taxon>
        <taxon>Endopterygota</taxon>
        <taxon>Lepidoptera</taxon>
        <taxon>Glossata</taxon>
        <taxon>Ditrysia</taxon>
        <taxon>Noctuoidea</taxon>
        <taxon>Noctuidae</taxon>
        <taxon>Plusiinae</taxon>
        <taxon>Trichoplusia</taxon>
    </lineage>
</organism>
<evidence type="ECO:0000313" key="3">
    <source>
        <dbReference type="RefSeq" id="XP_026732979.1"/>
    </source>
</evidence>
<dbReference type="PANTHER" id="PTHR15505:SF4">
    <property type="entry name" value="RIIA DOMAIN-CONTAINING PROTEIN 1"/>
    <property type="match status" value="1"/>
</dbReference>
<accession>A0A7E5VXC1</accession>
<gene>
    <name evidence="3" type="primary">LOC113497589</name>
</gene>
<keyword evidence="2" id="KW-1185">Reference proteome</keyword>
<proteinExistence type="predicted"/>
<dbReference type="PANTHER" id="PTHR15505">
    <property type="entry name" value="RIIA DOMAIN-CONTAINING PROTEIN 1"/>
    <property type="match status" value="1"/>
</dbReference>
<dbReference type="Pfam" id="PF21772">
    <property type="entry name" value="CATIP_N"/>
    <property type="match status" value="1"/>
</dbReference>
<feature type="domain" description="Ciliogenesis-associated TTC17-interacting protein N-terminal" evidence="1">
    <location>
        <begin position="485"/>
        <end position="652"/>
    </location>
</feature>
<dbReference type="RefSeq" id="XP_026732979.1">
    <property type="nucleotide sequence ID" value="XM_026877178.1"/>
</dbReference>
<dbReference type="Proteomes" id="UP000322000">
    <property type="component" value="Chromosome 9"/>
</dbReference>